<evidence type="ECO:0008006" key="3">
    <source>
        <dbReference type="Google" id="ProtNLM"/>
    </source>
</evidence>
<organism evidence="1 2">
    <name type="scientific">Microbacterium caowuchunii</name>
    <dbReference type="NCBI Taxonomy" id="2614638"/>
    <lineage>
        <taxon>Bacteria</taxon>
        <taxon>Bacillati</taxon>
        <taxon>Actinomycetota</taxon>
        <taxon>Actinomycetes</taxon>
        <taxon>Micrococcales</taxon>
        <taxon>Microbacteriaceae</taxon>
        <taxon>Microbacterium</taxon>
    </lineage>
</organism>
<dbReference type="RefSeq" id="WP_150893133.1">
    <property type="nucleotide sequence ID" value="NZ_VYUY01000009.1"/>
</dbReference>
<keyword evidence="2" id="KW-1185">Reference proteome</keyword>
<evidence type="ECO:0000313" key="1">
    <source>
        <dbReference type="EMBL" id="KAA9133826.1"/>
    </source>
</evidence>
<dbReference type="AlphaFoldDB" id="A0A5N0TIX0"/>
<protein>
    <recommendedName>
        <fullName evidence="3">4'-phosphopantetheinyl transferase superfamily protein</fullName>
    </recommendedName>
</protein>
<proteinExistence type="predicted"/>
<name>A0A5N0TIX0_9MICO</name>
<evidence type="ECO:0000313" key="2">
    <source>
        <dbReference type="Proteomes" id="UP000326838"/>
    </source>
</evidence>
<dbReference type="Proteomes" id="UP000326838">
    <property type="component" value="Unassembled WGS sequence"/>
</dbReference>
<dbReference type="EMBL" id="VYUY01000009">
    <property type="protein sequence ID" value="KAA9133826.1"/>
    <property type="molecule type" value="Genomic_DNA"/>
</dbReference>
<reference evidence="2" key="1">
    <citation type="submission" date="2019-09" db="EMBL/GenBank/DDBJ databases">
        <title>Mumia zhuanghuii sp. nov. isolated from the intestinal contents of plateau pika (Ochotona curzoniae) in the Qinghai-Tibet plateau of China.</title>
        <authorList>
            <person name="Tian Z."/>
        </authorList>
    </citation>
    <scope>NUCLEOTIDE SEQUENCE [LARGE SCALE GENOMIC DNA]</scope>
    <source>
        <strain evidence="2">L-033</strain>
    </source>
</reference>
<gene>
    <name evidence="1" type="ORF">F6B40_08740</name>
</gene>
<accession>A0A5N0TIX0</accession>
<sequence>MEPVVLKAPAGIDASLGWDPAVTPHDRKRILARVIIGARLGIDPASVRLEREPPTTFGHHTRLIASVDGKELPLVVTVAEFRAATVVAVSDHGIRVGIDLRDMHPDADLRAAIRSHSRLWEGSTDLDYLNHWTRVQAVLAADGRGMRVRPELVVLDQGGTRGWTPDRPTRYQIVDLSRNAYVITLAYAAGEAEDSRPDGALRRR</sequence>
<comment type="caution">
    <text evidence="1">The sequence shown here is derived from an EMBL/GenBank/DDBJ whole genome shotgun (WGS) entry which is preliminary data.</text>
</comment>